<feature type="active site" description="Proton acceptor" evidence="13">
    <location>
        <position position="432"/>
    </location>
</feature>
<feature type="binding site" evidence="14">
    <location>
        <position position="149"/>
    </location>
    <ligand>
        <name>FAD</name>
        <dbReference type="ChEBI" id="CHEBI:57692"/>
    </ligand>
</feature>
<dbReference type="InterPro" id="IPR046373">
    <property type="entry name" value="Acyl-CoA_Oxase/DH_mid-dom_sf"/>
</dbReference>
<feature type="domain" description="Acyl-coenzyme A oxidase N-terminal" evidence="18">
    <location>
        <begin position="29"/>
        <end position="143"/>
    </location>
</feature>
<dbReference type="GO" id="GO:0071949">
    <property type="term" value="F:FAD binding"/>
    <property type="evidence" value="ECO:0007669"/>
    <property type="project" value="InterPro"/>
</dbReference>
<dbReference type="InterPro" id="IPR055060">
    <property type="entry name" value="ACOX_C_alpha1"/>
</dbReference>
<evidence type="ECO:0000259" key="19">
    <source>
        <dbReference type="Pfam" id="PF22924"/>
    </source>
</evidence>
<dbReference type="GO" id="GO:0033540">
    <property type="term" value="P:fatty acid beta-oxidation using acyl-CoA oxidase"/>
    <property type="evidence" value="ECO:0007669"/>
    <property type="project" value="UniProtKB-UniPathway"/>
</dbReference>
<evidence type="ECO:0000256" key="5">
    <source>
        <dbReference type="ARBA" id="ARBA00006288"/>
    </source>
</evidence>
<dbReference type="Pfam" id="PF02770">
    <property type="entry name" value="Acyl-CoA_dh_M"/>
    <property type="match status" value="1"/>
</dbReference>
<evidence type="ECO:0000313" key="20">
    <source>
        <dbReference type="EMBL" id="OMH78570.1"/>
    </source>
</evidence>
<dbReference type="GO" id="GO:0003997">
    <property type="term" value="F:acyl-CoA oxidase activity"/>
    <property type="evidence" value="ECO:0007669"/>
    <property type="project" value="UniProtKB-EC"/>
</dbReference>
<evidence type="ECO:0000256" key="9">
    <source>
        <dbReference type="ARBA" id="ARBA00023002"/>
    </source>
</evidence>
<dbReference type="Gene3D" id="1.10.540.10">
    <property type="entry name" value="Acyl-CoA dehydrogenase/oxidase, N-terminal domain"/>
    <property type="match status" value="1"/>
</dbReference>
<dbReference type="InterPro" id="IPR006091">
    <property type="entry name" value="Acyl-CoA_Oxase/DH_mid-dom"/>
</dbReference>
<evidence type="ECO:0000256" key="13">
    <source>
        <dbReference type="PIRSR" id="PIRSR000168-1"/>
    </source>
</evidence>
<dbReference type="Pfam" id="PF22924">
    <property type="entry name" value="ACOX_C_alpha1"/>
    <property type="match status" value="1"/>
</dbReference>
<feature type="domain" description="Acyl-CoA oxidase C-terminal" evidence="16">
    <location>
        <begin position="497"/>
        <end position="676"/>
    </location>
</feature>
<keyword evidence="7 12" id="KW-0274">FAD</keyword>
<evidence type="ECO:0000256" key="1">
    <source>
        <dbReference type="ARBA" id="ARBA00001201"/>
    </source>
</evidence>
<evidence type="ECO:0000256" key="3">
    <source>
        <dbReference type="ARBA" id="ARBA00004275"/>
    </source>
</evidence>
<feature type="domain" description="Acyl-CoA oxidase/dehydrogenase middle" evidence="17">
    <location>
        <begin position="145"/>
        <end position="255"/>
    </location>
</feature>
<name>A0A1R1PC86_ZANCU</name>
<dbReference type="SUPFAM" id="SSF47203">
    <property type="entry name" value="Acyl-CoA dehydrogenase C-terminal domain-like"/>
    <property type="match status" value="2"/>
</dbReference>
<keyword evidence="10" id="KW-0443">Lipid metabolism</keyword>
<evidence type="ECO:0000256" key="7">
    <source>
        <dbReference type="ARBA" id="ARBA00022827"/>
    </source>
</evidence>
<evidence type="ECO:0000256" key="8">
    <source>
        <dbReference type="ARBA" id="ARBA00022832"/>
    </source>
</evidence>
<evidence type="ECO:0000256" key="6">
    <source>
        <dbReference type="ARBA" id="ARBA00022630"/>
    </source>
</evidence>
<evidence type="ECO:0000259" key="16">
    <source>
        <dbReference type="Pfam" id="PF01756"/>
    </source>
</evidence>
<protein>
    <recommendedName>
        <fullName evidence="12">Acyl-coenzyme A oxidase</fullName>
    </recommendedName>
</protein>
<keyword evidence="9" id="KW-0560">Oxidoreductase</keyword>
<dbReference type="InterPro" id="IPR037069">
    <property type="entry name" value="AcylCoA_DH/ox_N_sf"/>
</dbReference>
<dbReference type="InterPro" id="IPR009100">
    <property type="entry name" value="AcylCoA_DH/oxidase_NM_dom_sf"/>
</dbReference>
<dbReference type="Gene3D" id="1.20.140.10">
    <property type="entry name" value="Butyryl-CoA Dehydrogenase, subunit A, domain 3"/>
    <property type="match status" value="2"/>
</dbReference>
<dbReference type="PANTHER" id="PTHR10909:SF250">
    <property type="entry name" value="PEROXISOMAL ACYL-COENZYME A OXIDASE 1"/>
    <property type="match status" value="1"/>
</dbReference>
<evidence type="ECO:0000259" key="18">
    <source>
        <dbReference type="Pfam" id="PF14749"/>
    </source>
</evidence>
<keyword evidence="11" id="KW-0576">Peroxisome</keyword>
<keyword evidence="21" id="KW-1185">Reference proteome</keyword>
<reference evidence="21" key="1">
    <citation type="submission" date="2017-01" db="EMBL/GenBank/DDBJ databases">
        <authorList>
            <person name="Wang Y."/>
            <person name="White M."/>
            <person name="Kvist S."/>
            <person name="Moncalvo J.-M."/>
        </authorList>
    </citation>
    <scope>NUCLEOTIDE SEQUENCE [LARGE SCALE GENOMIC DNA]</scope>
    <source>
        <strain evidence="21">COL-18-3</strain>
    </source>
</reference>
<dbReference type="InterPro" id="IPR002655">
    <property type="entry name" value="Acyl-CoA_oxidase_C"/>
</dbReference>
<dbReference type="Proteomes" id="UP000188320">
    <property type="component" value="Unassembled WGS sequence"/>
</dbReference>
<feature type="domain" description="Acyl-CoA oxidase C-alpha1" evidence="19">
    <location>
        <begin position="287"/>
        <end position="447"/>
    </location>
</feature>
<dbReference type="InterPro" id="IPR012258">
    <property type="entry name" value="Acyl-CoA_oxidase"/>
</dbReference>
<evidence type="ECO:0000256" key="14">
    <source>
        <dbReference type="PIRSR" id="PIRSR000168-2"/>
    </source>
</evidence>
<dbReference type="Pfam" id="PF14749">
    <property type="entry name" value="Acyl-CoA_ox_N"/>
    <property type="match status" value="1"/>
</dbReference>
<dbReference type="AlphaFoldDB" id="A0A1R1PC86"/>
<keyword evidence="8" id="KW-0276">Fatty acid metabolism</keyword>
<dbReference type="EMBL" id="LSSK01001890">
    <property type="protein sequence ID" value="OMH78570.1"/>
    <property type="molecule type" value="Genomic_DNA"/>
</dbReference>
<evidence type="ECO:0000256" key="10">
    <source>
        <dbReference type="ARBA" id="ARBA00023098"/>
    </source>
</evidence>
<dbReference type="PANTHER" id="PTHR10909">
    <property type="entry name" value="ELECTRON TRANSPORT OXIDOREDUCTASE"/>
    <property type="match status" value="1"/>
</dbReference>
<comment type="similarity">
    <text evidence="5 12">Belongs to the acyl-CoA oxidase family.</text>
</comment>
<dbReference type="OrthoDB" id="538336at2759"/>
<dbReference type="FunFam" id="1.20.140.10:FF:000005">
    <property type="entry name" value="Acyl-coenzyme A oxidase"/>
    <property type="match status" value="1"/>
</dbReference>
<feature type="region of interest" description="Disordered" evidence="15">
    <location>
        <begin position="1"/>
        <end position="22"/>
    </location>
</feature>
<evidence type="ECO:0000256" key="4">
    <source>
        <dbReference type="ARBA" id="ARBA00004846"/>
    </source>
</evidence>
<evidence type="ECO:0000313" key="21">
    <source>
        <dbReference type="Proteomes" id="UP000188320"/>
    </source>
</evidence>
<dbReference type="Pfam" id="PF01756">
    <property type="entry name" value="ACOX"/>
    <property type="match status" value="1"/>
</dbReference>
<sequence length="688" mass="77239">MLFPTHLKPAEPNTATSLENERRKATFSPNEMETFVFGKKKLETREKLLKMMRAEPEIFGMENFYHLSRVEKLDHCFKQELRLVQLLREGTITKEDIMAFSGSFGPQGPYDLTRGMFIPTLEKQGTEEQKEVFLKPALDYRIIGCYAQTEMGHGSNIRSLETTATFIEETDEFEINSPTLTSTKWWIGSLGISSTHACVIAQLIVKGKNYGIFPFVVPIRSTVDHKPFPGVTVGDIGPKFGFNTMDNGFLSLDRVRIPRFNLLQRYITVSRNGAVTRPKNIDPRVTYGTMVEVRAHIASNMGEKLAKAVTVATRYTAVRRQFGEAGKPETPVLDYGIVQYRLIPLLAKAYAMLGMSVEFFEQYIKCTAAIASGDFSLLKEMHAVSCGLKRWSSETAVYGVDTCRHLCGGHGFSQFSGLNEFFTDIYPNIIWEGDNYVLAQQTTKYLVKAANGVSKGEEVEKNDTTNVMRQFANNGASNKGAYSWNNLSSKQVANNNSVLLDILAYRFVCMVNNMTERIHVKGESFEDLLVTSQQVCTAHSEYIVCLYFSRFINRLPSNSPLRPVLDLLFAVSALSFLTRNTGELYSLPESGQITSQLVTDLESEYLEKIKLLRPQAVPLVDAFGISDEQLNSSLGRYDGKVYEDYMQRALNEPLNRDGTGDEIRKRFFEKYIGPTLHGGKGGAGVSKL</sequence>
<dbReference type="InterPro" id="IPR029320">
    <property type="entry name" value="Acyl-CoA_ox_N"/>
</dbReference>
<dbReference type="SUPFAM" id="SSF56645">
    <property type="entry name" value="Acyl-CoA dehydrogenase NM domain-like"/>
    <property type="match status" value="1"/>
</dbReference>
<gene>
    <name evidence="20" type="ORF">AX774_g8029</name>
</gene>
<dbReference type="GO" id="GO:0005504">
    <property type="term" value="F:fatty acid binding"/>
    <property type="evidence" value="ECO:0007669"/>
    <property type="project" value="TreeGrafter"/>
</dbReference>
<evidence type="ECO:0000259" key="17">
    <source>
        <dbReference type="Pfam" id="PF02770"/>
    </source>
</evidence>
<comment type="catalytic activity">
    <reaction evidence="1">
        <text>a 2,3-saturated acyl-CoA + O2 = a (2E)-enoyl-CoA + H2O2</text>
        <dbReference type="Rhea" id="RHEA:38959"/>
        <dbReference type="ChEBI" id="CHEBI:15379"/>
        <dbReference type="ChEBI" id="CHEBI:16240"/>
        <dbReference type="ChEBI" id="CHEBI:58856"/>
        <dbReference type="ChEBI" id="CHEBI:65111"/>
        <dbReference type="EC" id="1.3.3.6"/>
    </reaction>
</comment>
<comment type="cofactor">
    <cofactor evidence="2">
        <name>FAD</name>
        <dbReference type="ChEBI" id="CHEBI:57692"/>
    </cofactor>
</comment>
<dbReference type="PIRSF" id="PIRSF000168">
    <property type="entry name" value="Acyl-CoA_oxidase"/>
    <property type="match status" value="1"/>
</dbReference>
<organism evidence="20 21">
    <name type="scientific">Zancudomyces culisetae</name>
    <name type="common">Gut fungus</name>
    <name type="synonym">Smittium culisetae</name>
    <dbReference type="NCBI Taxonomy" id="1213189"/>
    <lineage>
        <taxon>Eukaryota</taxon>
        <taxon>Fungi</taxon>
        <taxon>Fungi incertae sedis</taxon>
        <taxon>Zoopagomycota</taxon>
        <taxon>Kickxellomycotina</taxon>
        <taxon>Harpellomycetes</taxon>
        <taxon>Harpellales</taxon>
        <taxon>Legeriomycetaceae</taxon>
        <taxon>Zancudomyces</taxon>
    </lineage>
</organism>
<comment type="subcellular location">
    <subcellularLocation>
        <location evidence="3">Peroxisome</location>
    </subcellularLocation>
</comment>
<comment type="caution">
    <text evidence="20">The sequence shown here is derived from an EMBL/GenBank/DDBJ whole genome shotgun (WGS) entry which is preliminary data.</text>
</comment>
<keyword evidence="6 12" id="KW-0285">Flavoprotein</keyword>
<dbReference type="Gene3D" id="2.40.110.10">
    <property type="entry name" value="Butyryl-CoA Dehydrogenase, subunit A, domain 2"/>
    <property type="match status" value="1"/>
</dbReference>
<proteinExistence type="inferred from homology"/>
<comment type="pathway">
    <text evidence="4">Lipid metabolism; peroxisomal fatty acid beta-oxidation.</text>
</comment>
<evidence type="ECO:0000256" key="11">
    <source>
        <dbReference type="ARBA" id="ARBA00023140"/>
    </source>
</evidence>
<evidence type="ECO:0000256" key="12">
    <source>
        <dbReference type="PIRNR" id="PIRNR000168"/>
    </source>
</evidence>
<dbReference type="FunFam" id="2.40.110.10:FF:000003">
    <property type="entry name" value="Acyl-coenzyme A oxidase"/>
    <property type="match status" value="1"/>
</dbReference>
<accession>A0A1R1PC86</accession>
<dbReference type="GO" id="GO:0005777">
    <property type="term" value="C:peroxisome"/>
    <property type="evidence" value="ECO:0007669"/>
    <property type="project" value="UniProtKB-SubCell"/>
</dbReference>
<evidence type="ECO:0000256" key="15">
    <source>
        <dbReference type="SAM" id="MobiDB-lite"/>
    </source>
</evidence>
<dbReference type="InterPro" id="IPR036250">
    <property type="entry name" value="AcylCo_DH-like_C"/>
</dbReference>
<evidence type="ECO:0000256" key="2">
    <source>
        <dbReference type="ARBA" id="ARBA00001974"/>
    </source>
</evidence>
<dbReference type="GO" id="GO:0055088">
    <property type="term" value="P:lipid homeostasis"/>
    <property type="evidence" value="ECO:0007669"/>
    <property type="project" value="TreeGrafter"/>
</dbReference>
<feature type="binding site" evidence="14">
    <location>
        <position position="188"/>
    </location>
    <ligand>
        <name>FAD</name>
        <dbReference type="ChEBI" id="CHEBI:57692"/>
    </ligand>
</feature>
<dbReference type="UniPathway" id="UPA00661"/>